<dbReference type="CDD" id="cd07503">
    <property type="entry name" value="HAD_HisB-N"/>
    <property type="match status" value="1"/>
</dbReference>
<dbReference type="GO" id="GO:0005975">
    <property type="term" value="P:carbohydrate metabolic process"/>
    <property type="evidence" value="ECO:0007669"/>
    <property type="project" value="InterPro"/>
</dbReference>
<keyword evidence="4 7" id="KW-0378">Hydrolase</keyword>
<evidence type="ECO:0000256" key="5">
    <source>
        <dbReference type="ARBA" id="ARBA00023277"/>
    </source>
</evidence>
<dbReference type="Proteomes" id="UP000236000">
    <property type="component" value="Unassembled WGS sequence"/>
</dbReference>
<dbReference type="InterPro" id="IPR006439">
    <property type="entry name" value="HAD-SF_hydro_IA"/>
</dbReference>
<dbReference type="NCBIfam" id="TIGR01662">
    <property type="entry name" value="HAD-SF-IIIA"/>
    <property type="match status" value="1"/>
</dbReference>
<keyword evidence="5 7" id="KW-0119">Carbohydrate metabolism</keyword>
<dbReference type="GO" id="GO:0016791">
    <property type="term" value="F:phosphatase activity"/>
    <property type="evidence" value="ECO:0007669"/>
    <property type="project" value="InterPro"/>
</dbReference>
<keyword evidence="10" id="KW-0862">Zinc</keyword>
<dbReference type="Pfam" id="PF00702">
    <property type="entry name" value="Hydrolase"/>
    <property type="match status" value="1"/>
</dbReference>
<dbReference type="AlphaFoldDB" id="A0A2N8HG72"/>
<dbReference type="NCBIfam" id="TIGR01656">
    <property type="entry name" value="Histidinol-ppas"/>
    <property type="match status" value="1"/>
</dbReference>
<evidence type="ECO:0000256" key="9">
    <source>
        <dbReference type="PIRSR" id="PIRSR004682-3"/>
    </source>
</evidence>
<dbReference type="InterPro" id="IPR036412">
    <property type="entry name" value="HAD-like_sf"/>
</dbReference>
<evidence type="ECO:0000256" key="1">
    <source>
        <dbReference type="ARBA" id="ARBA00004496"/>
    </source>
</evidence>
<keyword evidence="3 10" id="KW-0479">Metal-binding</keyword>
<dbReference type="GO" id="GO:0005737">
    <property type="term" value="C:cytoplasm"/>
    <property type="evidence" value="ECO:0007669"/>
    <property type="project" value="UniProtKB-SubCell"/>
</dbReference>
<feature type="active site" description="Nucleophile" evidence="8">
    <location>
        <position position="9"/>
    </location>
</feature>
<evidence type="ECO:0000313" key="11">
    <source>
        <dbReference type="EMBL" id="PNC19743.1"/>
    </source>
</evidence>
<sequence length="168" mass="17967">MASKALFLDRDGVVNVDGGYVHRSEDFLLVPGILDLCRKAREKGYLVIVVTNQSGIGRGMFTEEDFTRLTEHMKGAFSAAGAEVTDVFHCPSVDDGHPDRKPNPGLFLKAAAAYGLDMAACISVGDRERDIQAAFAAGVGRNFLFSCGDAPTGATARVKTLDEVAAWL</sequence>
<keyword evidence="10" id="KW-0460">Magnesium</keyword>
<dbReference type="InterPro" id="IPR004446">
    <property type="entry name" value="Heptose_bisP_phosphatase"/>
</dbReference>
<dbReference type="NCBIfam" id="TIGR01549">
    <property type="entry name" value="HAD-SF-IA-v1"/>
    <property type="match status" value="1"/>
</dbReference>
<reference evidence="11 12" key="1">
    <citation type="journal article" date="2017" name="BMC Genomics">
        <title>Genome sequencing of 39 Akkermansia muciniphila isolates reveals its population structure, genomic and functional diverisity, and global distribution in mammalian gut microbiotas.</title>
        <authorList>
            <person name="Guo X."/>
            <person name="Li S."/>
            <person name="Zhang J."/>
            <person name="Wu F."/>
            <person name="Li X."/>
            <person name="Wu D."/>
            <person name="Zhang M."/>
            <person name="Ou Z."/>
            <person name="Jie Z."/>
            <person name="Yan Q."/>
            <person name="Li P."/>
            <person name="Yi J."/>
            <person name="Peng Y."/>
        </authorList>
    </citation>
    <scope>NUCLEOTIDE SEQUENCE [LARGE SCALE GENOMIC DNA]</scope>
    <source>
        <strain evidence="11 12">GP24</strain>
    </source>
</reference>
<feature type="site" description="Stabilizes the phosphoryl group" evidence="9">
    <location>
        <position position="51"/>
    </location>
</feature>
<accession>A0A2N8HG72</accession>
<comment type="similarity">
    <text evidence="7">Belongs to the gmhB family.</text>
</comment>
<dbReference type="PANTHER" id="PTHR42891">
    <property type="entry name" value="D-GLYCERO-BETA-D-MANNO-HEPTOSE-1,7-BISPHOSPHATE 7-PHOSPHATASE"/>
    <property type="match status" value="1"/>
</dbReference>
<dbReference type="PANTHER" id="PTHR42891:SF1">
    <property type="entry name" value="D-GLYCERO-BETA-D-MANNO-HEPTOSE-1,7-BISPHOSPHATE 7-PHOSPHATASE"/>
    <property type="match status" value="1"/>
</dbReference>
<evidence type="ECO:0000256" key="4">
    <source>
        <dbReference type="ARBA" id="ARBA00022801"/>
    </source>
</evidence>
<feature type="site" description="Contributes to substrate recognition" evidence="9">
    <location>
        <position position="100"/>
    </location>
</feature>
<keyword evidence="2 7" id="KW-0963">Cytoplasm</keyword>
<dbReference type="InterPro" id="IPR023214">
    <property type="entry name" value="HAD_sf"/>
</dbReference>
<comment type="cofactor">
    <cofactor evidence="10">
        <name>Zn(2+)</name>
        <dbReference type="ChEBI" id="CHEBI:29105"/>
    </cofactor>
</comment>
<evidence type="ECO:0000256" key="6">
    <source>
        <dbReference type="ARBA" id="ARBA00031828"/>
    </source>
</evidence>
<gene>
    <name evidence="11" type="ORF">CXU22_01655</name>
</gene>
<dbReference type="OrthoDB" id="9801899at2"/>
<evidence type="ECO:0000313" key="12">
    <source>
        <dbReference type="Proteomes" id="UP000236000"/>
    </source>
</evidence>
<dbReference type="EC" id="3.1.3.-" evidence="7"/>
<dbReference type="RefSeq" id="WP_102711898.1">
    <property type="nucleotide sequence ID" value="NZ_PJKA01000003.1"/>
</dbReference>
<dbReference type="GO" id="GO:0046872">
    <property type="term" value="F:metal ion binding"/>
    <property type="evidence" value="ECO:0007669"/>
    <property type="project" value="UniProtKB-KW"/>
</dbReference>
<feature type="active site" description="Nucleophile" evidence="8">
    <location>
        <position position="11"/>
    </location>
</feature>
<dbReference type="SUPFAM" id="SSF56784">
    <property type="entry name" value="HAD-like"/>
    <property type="match status" value="1"/>
</dbReference>
<evidence type="ECO:0000256" key="3">
    <source>
        <dbReference type="ARBA" id="ARBA00022723"/>
    </source>
</evidence>
<feature type="binding site" evidence="10">
    <location>
        <position position="11"/>
    </location>
    <ligand>
        <name>Mg(2+)</name>
        <dbReference type="ChEBI" id="CHEBI:18420"/>
    </ligand>
</feature>
<comment type="cofactor">
    <cofactor evidence="10">
        <name>Mg(2+)</name>
        <dbReference type="ChEBI" id="CHEBI:18420"/>
    </cofactor>
</comment>
<feature type="site" description="Stabilizes the phosphoryl group" evidence="9">
    <location>
        <position position="101"/>
    </location>
</feature>
<dbReference type="InterPro" id="IPR006543">
    <property type="entry name" value="Histidinol-phos"/>
</dbReference>
<dbReference type="Gene3D" id="3.40.50.1000">
    <property type="entry name" value="HAD superfamily/HAD-like"/>
    <property type="match status" value="1"/>
</dbReference>
<dbReference type="InterPro" id="IPR006549">
    <property type="entry name" value="HAD-SF_hydro_IIIA"/>
</dbReference>
<name>A0A2N8HG72_9BACT</name>
<proteinExistence type="inferred from homology"/>
<evidence type="ECO:0000256" key="10">
    <source>
        <dbReference type="PIRSR" id="PIRSR004682-4"/>
    </source>
</evidence>
<dbReference type="EMBL" id="PJKA01000003">
    <property type="protein sequence ID" value="PNC19743.1"/>
    <property type="molecule type" value="Genomic_DNA"/>
</dbReference>
<organism evidence="11 12">
    <name type="scientific">Akkermansia muciniphila</name>
    <dbReference type="NCBI Taxonomy" id="239935"/>
    <lineage>
        <taxon>Bacteria</taxon>
        <taxon>Pseudomonadati</taxon>
        <taxon>Verrucomicrobiota</taxon>
        <taxon>Verrucomicrobiia</taxon>
        <taxon>Verrucomicrobiales</taxon>
        <taxon>Akkermansiaceae</taxon>
        <taxon>Akkermansia</taxon>
    </lineage>
</organism>
<protein>
    <recommendedName>
        <fullName evidence="6 7">D,D-heptose 1,7-bisphosphate phosphatase</fullName>
        <ecNumber evidence="7">3.1.3.-</ecNumber>
    </recommendedName>
</protein>
<evidence type="ECO:0000256" key="2">
    <source>
        <dbReference type="ARBA" id="ARBA00022490"/>
    </source>
</evidence>
<feature type="binding site" evidence="10">
    <location>
        <position position="90"/>
    </location>
    <ligand>
        <name>Zn(2+)</name>
        <dbReference type="ChEBI" id="CHEBI:29105"/>
    </ligand>
</feature>
<comment type="subcellular location">
    <subcellularLocation>
        <location evidence="1 7">Cytoplasm</location>
    </subcellularLocation>
</comment>
<feature type="binding site" evidence="10">
    <location>
        <position position="9"/>
    </location>
    <ligand>
        <name>Mg(2+)</name>
        <dbReference type="ChEBI" id="CHEBI:18420"/>
    </ligand>
</feature>
<feature type="binding site" evidence="10">
    <location>
        <position position="126"/>
    </location>
    <ligand>
        <name>Mg(2+)</name>
        <dbReference type="ChEBI" id="CHEBI:18420"/>
    </ligand>
</feature>
<evidence type="ECO:0000256" key="8">
    <source>
        <dbReference type="PIRSR" id="PIRSR004682-1"/>
    </source>
</evidence>
<dbReference type="PIRSF" id="PIRSF004682">
    <property type="entry name" value="GmhB"/>
    <property type="match status" value="1"/>
</dbReference>
<evidence type="ECO:0000256" key="7">
    <source>
        <dbReference type="PIRNR" id="PIRNR004682"/>
    </source>
</evidence>
<comment type="caution">
    <text evidence="11">The sequence shown here is derived from an EMBL/GenBank/DDBJ whole genome shotgun (WGS) entry which is preliminary data.</text>
</comment>